<dbReference type="PRINTS" id="PR01488">
    <property type="entry name" value="RTXTOXINA"/>
</dbReference>
<dbReference type="InterPro" id="IPR018511">
    <property type="entry name" value="Hemolysin-typ_Ca-bd_CS"/>
</dbReference>
<feature type="region of interest" description="Disordered" evidence="9">
    <location>
        <begin position="1588"/>
        <end position="1610"/>
    </location>
</feature>
<dbReference type="InterPro" id="IPR003995">
    <property type="entry name" value="RTX_toxin_determinant-A"/>
</dbReference>
<dbReference type="PRINTS" id="PR00313">
    <property type="entry name" value="CABNDNGRPT"/>
</dbReference>
<dbReference type="PROSITE" id="PS00330">
    <property type="entry name" value="HEMOLYSIN_CALCIUM"/>
    <property type="match status" value="21"/>
</dbReference>
<feature type="region of interest" description="Disordered" evidence="9">
    <location>
        <begin position="451"/>
        <end position="508"/>
    </location>
</feature>
<evidence type="ECO:0000313" key="11">
    <source>
        <dbReference type="EMBL" id="RDY67512.1"/>
    </source>
</evidence>
<feature type="region of interest" description="Disordered" evidence="9">
    <location>
        <begin position="2722"/>
        <end position="2743"/>
    </location>
</feature>
<keyword evidence="4" id="KW-0800">Toxin</keyword>
<dbReference type="InterPro" id="IPR050557">
    <property type="entry name" value="RTX_toxin/Mannuronan_C5-epim"/>
</dbReference>
<evidence type="ECO:0000256" key="9">
    <source>
        <dbReference type="SAM" id="MobiDB-lite"/>
    </source>
</evidence>
<evidence type="ECO:0000256" key="1">
    <source>
        <dbReference type="ARBA" id="ARBA00004370"/>
    </source>
</evidence>
<feature type="compositionally biased region" description="Acidic residues" evidence="9">
    <location>
        <begin position="1405"/>
        <end position="1416"/>
    </location>
</feature>
<feature type="domain" description="Haemolysin-type calcium binding-related" evidence="10">
    <location>
        <begin position="1263"/>
        <end position="1304"/>
    </location>
</feature>
<protein>
    <recommendedName>
        <fullName evidence="10">Haemolysin-type calcium binding-related domain-containing protein</fullName>
    </recommendedName>
</protein>
<dbReference type="Gene3D" id="2.150.10.10">
    <property type="entry name" value="Serralysin-like metalloprotease, C-terminal"/>
    <property type="match status" value="16"/>
</dbReference>
<dbReference type="InterPro" id="IPR001343">
    <property type="entry name" value="Hemolysn_Ca-bd"/>
</dbReference>
<evidence type="ECO:0000256" key="5">
    <source>
        <dbReference type="ARBA" id="ARBA00022737"/>
    </source>
</evidence>
<proteinExistence type="predicted"/>
<evidence type="ECO:0000256" key="4">
    <source>
        <dbReference type="ARBA" id="ARBA00022656"/>
    </source>
</evidence>
<evidence type="ECO:0000256" key="2">
    <source>
        <dbReference type="ARBA" id="ARBA00004613"/>
    </source>
</evidence>
<comment type="subcellular location">
    <subcellularLocation>
        <location evidence="1">Membrane</location>
    </subcellularLocation>
    <subcellularLocation>
        <location evidence="2">Secreted</location>
    </subcellularLocation>
</comment>
<dbReference type="GO" id="GO:0016020">
    <property type="term" value="C:membrane"/>
    <property type="evidence" value="ECO:0007669"/>
    <property type="project" value="UniProtKB-SubCell"/>
</dbReference>
<gene>
    <name evidence="11" type="ORF">DX912_09600</name>
</gene>
<organism evidence="11 12">
    <name type="scientific">Lysobacter soli</name>
    <dbReference type="NCBI Taxonomy" id="453783"/>
    <lineage>
        <taxon>Bacteria</taxon>
        <taxon>Pseudomonadati</taxon>
        <taxon>Pseudomonadota</taxon>
        <taxon>Gammaproteobacteria</taxon>
        <taxon>Lysobacterales</taxon>
        <taxon>Lysobacteraceae</taxon>
        <taxon>Lysobacter</taxon>
    </lineage>
</organism>
<evidence type="ECO:0000256" key="6">
    <source>
        <dbReference type="ARBA" id="ARBA00022837"/>
    </source>
</evidence>
<feature type="region of interest" description="Disordered" evidence="9">
    <location>
        <begin position="527"/>
        <end position="563"/>
    </location>
</feature>
<comment type="caution">
    <text evidence="11">The sequence shown here is derived from an EMBL/GenBank/DDBJ whole genome shotgun (WGS) entry which is preliminary data.</text>
</comment>
<evidence type="ECO:0000313" key="12">
    <source>
        <dbReference type="Proteomes" id="UP000256829"/>
    </source>
</evidence>
<evidence type="ECO:0000256" key="3">
    <source>
        <dbReference type="ARBA" id="ARBA00022525"/>
    </source>
</evidence>
<dbReference type="PANTHER" id="PTHR38340">
    <property type="entry name" value="S-LAYER PROTEIN"/>
    <property type="match status" value="1"/>
</dbReference>
<dbReference type="InterPro" id="IPR010566">
    <property type="entry name" value="Haemolys_ca-bd"/>
</dbReference>
<dbReference type="Proteomes" id="UP000256829">
    <property type="component" value="Unassembled WGS sequence"/>
</dbReference>
<name>A0A3D8VDL5_9GAMM</name>
<feature type="region of interest" description="Disordered" evidence="9">
    <location>
        <begin position="1753"/>
        <end position="1784"/>
    </location>
</feature>
<accession>A0A3D8VDL5</accession>
<feature type="compositionally biased region" description="Acidic residues" evidence="9">
    <location>
        <begin position="596"/>
        <end position="609"/>
    </location>
</feature>
<dbReference type="GO" id="GO:0090729">
    <property type="term" value="F:toxin activity"/>
    <property type="evidence" value="ECO:0007669"/>
    <property type="project" value="UniProtKB-KW"/>
</dbReference>
<dbReference type="SUPFAM" id="SSF51120">
    <property type="entry name" value="beta-Roll"/>
    <property type="match status" value="13"/>
</dbReference>
<dbReference type="InterPro" id="IPR011049">
    <property type="entry name" value="Serralysin-like_metalloprot_C"/>
</dbReference>
<dbReference type="Pfam" id="PF00353">
    <property type="entry name" value="HemolysinCabind"/>
    <property type="match status" value="22"/>
</dbReference>
<feature type="compositionally biased region" description="Acidic residues" evidence="9">
    <location>
        <begin position="1647"/>
        <end position="1662"/>
    </location>
</feature>
<evidence type="ECO:0000259" key="10">
    <source>
        <dbReference type="Pfam" id="PF06594"/>
    </source>
</evidence>
<feature type="region of interest" description="Disordered" evidence="9">
    <location>
        <begin position="596"/>
        <end position="620"/>
    </location>
</feature>
<feature type="region of interest" description="Disordered" evidence="9">
    <location>
        <begin position="1640"/>
        <end position="1677"/>
    </location>
</feature>
<dbReference type="PANTHER" id="PTHR38340:SF1">
    <property type="entry name" value="S-LAYER PROTEIN"/>
    <property type="match status" value="1"/>
</dbReference>
<feature type="region of interest" description="Disordered" evidence="9">
    <location>
        <begin position="1360"/>
        <end position="1428"/>
    </location>
</feature>
<dbReference type="EMBL" id="QTJR01000005">
    <property type="protein sequence ID" value="RDY67512.1"/>
    <property type="molecule type" value="Genomic_DNA"/>
</dbReference>
<feature type="compositionally biased region" description="Low complexity" evidence="9">
    <location>
        <begin position="1667"/>
        <end position="1677"/>
    </location>
</feature>
<evidence type="ECO:0000256" key="8">
    <source>
        <dbReference type="ARBA" id="ARBA00023136"/>
    </source>
</evidence>
<evidence type="ECO:0000256" key="7">
    <source>
        <dbReference type="ARBA" id="ARBA00023026"/>
    </source>
</evidence>
<keyword evidence="3" id="KW-0964">Secreted</keyword>
<reference evidence="11 12" key="1">
    <citation type="submission" date="2018-08" db="EMBL/GenBank/DDBJ databases">
        <title>Lysobacter soli KCTC 22011, whole genome shotgun sequence.</title>
        <authorList>
            <person name="Zhang X."/>
            <person name="Feng G."/>
            <person name="Zhu H."/>
        </authorList>
    </citation>
    <scope>NUCLEOTIDE SEQUENCE [LARGE SCALE GENOMIC DNA]</scope>
    <source>
        <strain evidence="11 12">KCTC 22011</strain>
    </source>
</reference>
<keyword evidence="7" id="KW-0843">Virulence</keyword>
<feature type="compositionally biased region" description="Basic and acidic residues" evidence="9">
    <location>
        <begin position="2732"/>
        <end position="2743"/>
    </location>
</feature>
<sequence length="2743" mass="286338">MQMKGNGGSLTDPAQPLPKEWTMTVYTSSTLTAAEITRLYLFGQSEVPADLTSDNVIGMSHSNAATPIVVDAQDYMVNGAGRYALASLFPMVQKFFELGSTMLAPGVYTKDDINALLFNGNGQYTIVQKQWAYDPDSADYATRVHVWNTTQYMLDEGVRFVVGEDGKLSIHNMAVRPAQFEGRDHAVDNFDFNSRDGLAGLAGPYTGNIMDPSKIGTRVEIQFTDNVMISDTVYDYADFMADKANEVEPLPFWPPSLLGKMQALYDDVFATGADRFLDENGRPILYGTNGADSLNSFTTAYGNFVASHRHYSSYLANGVVLVGGDGNDEIRADDSQSGPDALYGGSGNDRLFGSFGKDELYGGKDDDVYRIGDAEDRVIEYAGEGTDTVETWVDFVLPDHVENLRLYEDPDILTTIGSDLNGTGNALDNKIWGNSFDNVLRGEGGKDYIEGGDGNDTIAGGTSDDQIFGGEDDDVIDGGDDNDELYGQDDNDELKGGSGRDYLDGGDGSDKLFGGSGYDFYRADESDTIDDEDGAGRVHMDGLGTLTGGKRKESDPQNEYRNGSTLYVLDGTTLTINGGLTINNFSNGELGIFLETEEDEEEEEDEEGPDTGPAERRTSPIVIDLDGDGVETTGMARDRYFDHDANGMRERTAWASPDDGFLVRDLNGNGRIDDGREMFGNQTRLGNGALAANGFEALRELDGNQDGVIDATDAAFASLRIWRDANSNGRTDLGELLTMEQAGLAALRTSWQNSSHVDANGQAHAQVGTAVRSDGTVAAAADVWFQVDTTHRINDQVAGSAWLALADLPDAKAFGNLPDLRQAMAADPELKAMVETFVSATDPAVRENMLEGLIFQWAGVADVDPNSRDPRMVYGHVMDARQLIVLEQLVGRGYEGTWCWGERDPNPHGNAAPLLIAEFKKFQNYVRAQLLAQTDAASYGFIRGGFGSGYASVVVDWAQFHEQVESMRASGDIAALSEIVSVVRGLGTYSPSFRGKADRAFSDLQAEYPDLAPVFNTPSLIGTQGRDTLFGGSQGEVIVGDKGDDTIFGGGGNDNYYYRVGDGKDRVYDSSGVDQLVFMDGIVAGDVSITRDLTSLFVAVNAGGSIGEIRIDNVFDENGHLREGVIEQIKFQDGTTWAWQDILSHIAMPVTPGDDTLYGNTGADVLSAQAGNDRLLGLDGDDALSGEAGDDTLVGGNGNDILDGGAGNDMLNGGAGNDTYVFASGFGNDVIENYDDTAQRMDVVQFAAGISASNVMVSRSIDDLVLTLSSGDTLRVRYHYSGEGSSRYGLNEVRFADGTVWDAQALRAKALGGTAGDDSLTGYSTDDVLQGLDGNDYLRGNGGNDQLSGDAGDDFLFGDGGTDQLAGGAGDDRLSGGEGDDLLEGGLGQDRLEGGYGADVLSGGEGDDELYGEGGDDQLRGGLGNDTLEGGHGDDRYYFARGDGKDTIHDAGGQTTIYVSDLSLQQVYFRREETSLVIRFGDSTDDEIRLRHFFGIDGLALGGLRIDPGNGQPWDISAADLDAQVLLATTFDDVIQGNAHDNLVQGLGGNDTLHGYGGADQLDGGDGNDVLVGGNGDDTLTGGIGDDVLDGGEGNDQMTGGDGIDSLSGGAGNDVLDGGFGGDVLDGGTGVDTLSGGAGNDRLLGSDGDDELLAADGNDELDGGTGTDRMTGGTGDDVYTVDDIGDVVTEAQGEGDDRIRSSVSLTIAAHVETLELVGAGDVSATGDAGDNQLIGNVGNNVLTGLQGDDYLEGRDGDDHLVGGEGNDVLDGGYGTDTLEGGSGNDQYRVDSVADTIVENAGEGDDTVLASGSYQLSANLESLLLMEQTSAYDGFGNDQDNSIIGNSYGNRIDGRGGEDVMQGHEGDDIYVVDNVGDEVVEFHGQGHDSVEASIDYVLGDTLENLTLTGTADLDGTGNAQDNMLIGNDGNNRLDGGLGGDLMLGGNGNDVFVNDSGDDWIVEVEDEGTDTVERRYETNLILSDNVENLVLVQGVTTGNGNDLDNTIIGNSGANTLGGWAGDDVLHGLDGEDSLFGGSGADLLYGGNDRDYLDGGEGVDRLEGGAGNDVYVTDDANDVVVEAADGGTDQVQTTATYALSGNIENLFLMGDGAIDGTGNGLDNYIAGNDAANVIHGLGGSDTIVGAGGNDTLIGGAGDDKYVVNASSGTDIVDNTGGGFDGVFFTDGIVRERLSFARDGNDLLISVDNAATPAVRVVNHFLGGDAAIDYVQPDGGFYLTTAQINQIVAGGGTGFDQVIEGTAAGEQLVGGSGKDLIKGLAGADQLFGMGGNDTLQGGDGDDYLSGGNGGGTGSADDRLEGGIGNDTLAGEDGNDTLLGGAGDDDYVYGYGGGQDIIDNTGGGYDGVFFNNGITAAQLAFTRSGDDLVITVGGNASNTMTVTNHFLGGDSAIDYVQPASGAMLDTAAINALVGGGSNPPGGGNDGDYPSVVTGTAAGEQLLGTNDRDLIKGLGGNDTVFGFNGDDKLDGGDGDDYLSGGNGSHNGSGNDIILGGAGADQLVGEDGNDQMFGGTGNDKYIYGGGADTIDNTGGGTDWLHFNSSAFNVARNRITFHRDADDLIVRVDGDAAKQVRVLKHFLGGEYAIAYVQPGSGNAIPASQFGGLLTPLSSTAPVAQLDSETPLAVTASTAVEALDAKATSAARSDLDWERAMESFDARATVPAAANDAAPPSRELQTLVEAMSSFGGSSEVLAGSNMSTGRFEDHLWSGGPHQHHRNDGARLRYMEP</sequence>
<dbReference type="GO" id="GO:0005509">
    <property type="term" value="F:calcium ion binding"/>
    <property type="evidence" value="ECO:0007669"/>
    <property type="project" value="InterPro"/>
</dbReference>
<dbReference type="GO" id="GO:0005576">
    <property type="term" value="C:extracellular region"/>
    <property type="evidence" value="ECO:0007669"/>
    <property type="project" value="UniProtKB-SubCell"/>
</dbReference>
<keyword evidence="8" id="KW-0472">Membrane</keyword>
<keyword evidence="6" id="KW-0106">Calcium</keyword>
<keyword evidence="5" id="KW-0677">Repeat</keyword>
<dbReference type="Pfam" id="PF06594">
    <property type="entry name" value="HCBP_related"/>
    <property type="match status" value="1"/>
</dbReference>
<keyword evidence="12" id="KW-1185">Reference proteome</keyword>
<feature type="compositionally biased region" description="Acidic residues" evidence="9">
    <location>
        <begin position="470"/>
        <end position="492"/>
    </location>
</feature>